<evidence type="ECO:0000256" key="5">
    <source>
        <dbReference type="ARBA" id="ARBA00023004"/>
    </source>
</evidence>
<evidence type="ECO:0000256" key="3">
    <source>
        <dbReference type="ARBA" id="ARBA00022723"/>
    </source>
</evidence>
<evidence type="ECO:0000313" key="9">
    <source>
        <dbReference type="EMBL" id="RAK13318.1"/>
    </source>
</evidence>
<dbReference type="EMBL" id="QLMG01000036">
    <property type="protein sequence ID" value="RAK13318.1"/>
    <property type="molecule type" value="Genomic_DNA"/>
</dbReference>
<protein>
    <submittedName>
        <fullName evidence="9">Precorrin-3B synthase</fullName>
    </submittedName>
</protein>
<dbReference type="PANTHER" id="PTHR32439">
    <property type="entry name" value="FERREDOXIN--NITRITE REDUCTASE, CHLOROPLASTIC"/>
    <property type="match status" value="1"/>
</dbReference>
<feature type="compositionally biased region" description="Basic and acidic residues" evidence="7">
    <location>
        <begin position="370"/>
        <end position="379"/>
    </location>
</feature>
<organism evidence="9 10">
    <name type="scientific">Salipiger aestuarii</name>
    <dbReference type="NCBI Taxonomy" id="568098"/>
    <lineage>
        <taxon>Bacteria</taxon>
        <taxon>Pseudomonadati</taxon>
        <taxon>Pseudomonadota</taxon>
        <taxon>Alphaproteobacteria</taxon>
        <taxon>Rhodobacterales</taxon>
        <taxon>Roseobacteraceae</taxon>
        <taxon>Salipiger</taxon>
    </lineage>
</organism>
<gene>
    <name evidence="9" type="ORF">ATI53_103621</name>
</gene>
<dbReference type="PANTHER" id="PTHR32439:SF9">
    <property type="entry name" value="BLR3264 PROTEIN"/>
    <property type="match status" value="1"/>
</dbReference>
<dbReference type="RefSeq" id="WP_240778616.1">
    <property type="nucleotide sequence ID" value="NZ_LIQE01000034.1"/>
</dbReference>
<dbReference type="SUPFAM" id="SSF56014">
    <property type="entry name" value="Nitrite and sulphite reductase 4Fe-4S domain-like"/>
    <property type="match status" value="1"/>
</dbReference>
<evidence type="ECO:0000256" key="6">
    <source>
        <dbReference type="ARBA" id="ARBA00023014"/>
    </source>
</evidence>
<dbReference type="InterPro" id="IPR036136">
    <property type="entry name" value="Nit/Sulf_reduc_fer-like_dom_sf"/>
</dbReference>
<dbReference type="InterPro" id="IPR045854">
    <property type="entry name" value="NO2/SO3_Rdtase_4Fe4S_sf"/>
</dbReference>
<dbReference type="InterPro" id="IPR051329">
    <property type="entry name" value="NIR_SIR_4Fe-4S"/>
</dbReference>
<reference evidence="9 10" key="1">
    <citation type="submission" date="2018-06" db="EMBL/GenBank/DDBJ databases">
        <title>Genomic Encyclopedia of Archaeal and Bacterial Type Strains, Phase II (KMG-II): from individual species to whole genera.</title>
        <authorList>
            <person name="Goeker M."/>
        </authorList>
    </citation>
    <scope>NUCLEOTIDE SEQUENCE [LARGE SCALE GENOMIC DNA]</scope>
    <source>
        <strain evidence="9 10">DSM 22011</strain>
    </source>
</reference>
<keyword evidence="6" id="KW-0411">Iron-sulfur</keyword>
<feature type="region of interest" description="Disordered" evidence="7">
    <location>
        <begin position="362"/>
        <end position="387"/>
    </location>
</feature>
<keyword evidence="3" id="KW-0479">Metal-binding</keyword>
<keyword evidence="10" id="KW-1185">Reference proteome</keyword>
<dbReference type="Gene3D" id="3.90.480.10">
    <property type="entry name" value="Sulfite Reductase Hemoprotein,Domain 2"/>
    <property type="match status" value="1"/>
</dbReference>
<dbReference type="GO" id="GO:0020037">
    <property type="term" value="F:heme binding"/>
    <property type="evidence" value="ECO:0007669"/>
    <property type="project" value="InterPro"/>
</dbReference>
<dbReference type="Proteomes" id="UP000249165">
    <property type="component" value="Unassembled WGS sequence"/>
</dbReference>
<dbReference type="PROSITE" id="PS00365">
    <property type="entry name" value="NIR_SIR"/>
    <property type="match status" value="1"/>
</dbReference>
<feature type="domain" description="Nitrite/Sulfite reductase ferredoxin-like" evidence="8">
    <location>
        <begin position="26"/>
        <end position="91"/>
    </location>
</feature>
<sequence length="387" mass="40311">MSAPPDRSPLLRLPVVRGRCPGAHRPMMSGDGLVVRVRPFRGELDRSQALALCELAQRLGNGTVDLTSRANLQIRGVAPKDHPALVRALDAHGLLDPDPLSEARRNILVAPDRKSGDLTDRLYGALIATLPSLPALPEKMGFVLDTGGGAVLGTGSGDFRFELARDGGLILRADGAALGWPSSEARAMSALIRLVAWFVATGGPGAGRMARHLRRHALPAAWCRLAPRAAAAPPRPGACAQGLIVGTPFGSMTARAATALIRDSGATALRPMPGRLICLTGARPVAAPDFVTAPGSRMLDAHACPGAPQCPQASVETRALATRLAPLATGTLHVSGCAKGCALQGPADVTLVGRDGAFDLVRQGTPTDPPVRRGIDPRHLTHPSRMI</sequence>
<dbReference type="Pfam" id="PF03460">
    <property type="entry name" value="NIR_SIR_ferr"/>
    <property type="match status" value="1"/>
</dbReference>
<dbReference type="GO" id="GO:0046872">
    <property type="term" value="F:metal ion binding"/>
    <property type="evidence" value="ECO:0007669"/>
    <property type="project" value="UniProtKB-KW"/>
</dbReference>
<evidence type="ECO:0000313" key="10">
    <source>
        <dbReference type="Proteomes" id="UP000249165"/>
    </source>
</evidence>
<evidence type="ECO:0000256" key="7">
    <source>
        <dbReference type="SAM" id="MobiDB-lite"/>
    </source>
</evidence>
<keyword evidence="2" id="KW-0349">Heme</keyword>
<accession>A0A327XWD3</accession>
<keyword evidence="1" id="KW-0004">4Fe-4S</keyword>
<dbReference type="AlphaFoldDB" id="A0A327XWD3"/>
<dbReference type="GO" id="GO:0051539">
    <property type="term" value="F:4 iron, 4 sulfur cluster binding"/>
    <property type="evidence" value="ECO:0007669"/>
    <property type="project" value="UniProtKB-KW"/>
</dbReference>
<name>A0A327XWD3_9RHOB</name>
<dbReference type="SUPFAM" id="SSF55124">
    <property type="entry name" value="Nitrite/Sulfite reductase N-terminal domain-like"/>
    <property type="match status" value="1"/>
</dbReference>
<dbReference type="InterPro" id="IPR005117">
    <property type="entry name" value="NiRdtase/SiRdtase_haem-b_fer"/>
</dbReference>
<comment type="caution">
    <text evidence="9">The sequence shown here is derived from an EMBL/GenBank/DDBJ whole genome shotgun (WGS) entry which is preliminary data.</text>
</comment>
<keyword evidence="5" id="KW-0408">Iron</keyword>
<keyword evidence="4" id="KW-0560">Oxidoreductase</keyword>
<dbReference type="Gene3D" id="3.30.413.10">
    <property type="entry name" value="Sulfite Reductase Hemoprotein, domain 1"/>
    <property type="match status" value="2"/>
</dbReference>
<evidence type="ECO:0000256" key="1">
    <source>
        <dbReference type="ARBA" id="ARBA00022485"/>
    </source>
</evidence>
<dbReference type="GO" id="GO:0016491">
    <property type="term" value="F:oxidoreductase activity"/>
    <property type="evidence" value="ECO:0007669"/>
    <property type="project" value="UniProtKB-KW"/>
</dbReference>
<evidence type="ECO:0000256" key="4">
    <source>
        <dbReference type="ARBA" id="ARBA00023002"/>
    </source>
</evidence>
<proteinExistence type="predicted"/>
<evidence type="ECO:0000259" key="8">
    <source>
        <dbReference type="Pfam" id="PF03460"/>
    </source>
</evidence>
<evidence type="ECO:0000256" key="2">
    <source>
        <dbReference type="ARBA" id="ARBA00022617"/>
    </source>
</evidence>
<dbReference type="InterPro" id="IPR006066">
    <property type="entry name" value="NO2/SO3_Rdtase_FeS/sirohaem_BS"/>
</dbReference>